<dbReference type="SMART" id="SM00387">
    <property type="entry name" value="HATPase_c"/>
    <property type="match status" value="1"/>
</dbReference>
<dbReference type="EC" id="2.7.13.3" evidence="2"/>
<sequence length="258" mass="27583">MESTLMDERPEGTPFRAILLDATTPTDQSCDVETPVGKDARELAHDLNNVLQIIAGNLQLIALDVEGTPAAARIVRAFGGLDHGVRLTAMLLDRCRKEGGIASVDEVVDSRRLLDIVPLLQDAVGAAVAIDVDIPTDIWPVKLDFGRLQNALLNLAINARDAMQGRGRIVLAARNAPGGPCPRGDRMIITLEDNGEGIRPDFVEKIFAPFFTTKATGTGLGLAIVREFGRASRADIAVESSLGVGTAFHLSFPRTAKP</sequence>
<dbReference type="InterPro" id="IPR005467">
    <property type="entry name" value="His_kinase_dom"/>
</dbReference>
<reference evidence="4 5" key="1">
    <citation type="journal article" date="2019" name="Environ. Microbiol.">
        <title>Species interactions and distinct microbial communities in high Arctic permafrost affected cryosols are associated with the CH4 and CO2 gas fluxes.</title>
        <authorList>
            <person name="Altshuler I."/>
            <person name="Hamel J."/>
            <person name="Turney S."/>
            <person name="Magnuson E."/>
            <person name="Levesque R."/>
            <person name="Greer C."/>
            <person name="Whyte L.G."/>
        </authorList>
    </citation>
    <scope>NUCLEOTIDE SEQUENCE [LARGE SCALE GENOMIC DNA]</scope>
    <source>
        <strain evidence="4 5">E6.1</strain>
    </source>
</reference>
<protein>
    <recommendedName>
        <fullName evidence="2">histidine kinase</fullName>
        <ecNumber evidence="2">2.7.13.3</ecNumber>
    </recommendedName>
</protein>
<dbReference type="InterPro" id="IPR036890">
    <property type="entry name" value="HATPase_C_sf"/>
</dbReference>
<dbReference type="PANTHER" id="PTHR43065">
    <property type="entry name" value="SENSOR HISTIDINE KINASE"/>
    <property type="match status" value="1"/>
</dbReference>
<evidence type="ECO:0000256" key="2">
    <source>
        <dbReference type="ARBA" id="ARBA00012438"/>
    </source>
</evidence>
<dbReference type="GO" id="GO:0004673">
    <property type="term" value="F:protein histidine kinase activity"/>
    <property type="evidence" value="ECO:0007669"/>
    <property type="project" value="UniProtKB-EC"/>
</dbReference>
<feature type="domain" description="Histidine kinase" evidence="3">
    <location>
        <begin position="42"/>
        <end position="256"/>
    </location>
</feature>
<evidence type="ECO:0000259" key="3">
    <source>
        <dbReference type="PROSITE" id="PS50109"/>
    </source>
</evidence>
<evidence type="ECO:0000313" key="5">
    <source>
        <dbReference type="Proteomes" id="UP000319931"/>
    </source>
</evidence>
<comment type="caution">
    <text evidence="4">The sequence shown here is derived from an EMBL/GenBank/DDBJ whole genome shotgun (WGS) entry which is preliminary data.</text>
</comment>
<dbReference type="EMBL" id="RCZC01000004">
    <property type="protein sequence ID" value="TPG52080.1"/>
    <property type="molecule type" value="Genomic_DNA"/>
</dbReference>
<proteinExistence type="predicted"/>
<dbReference type="Proteomes" id="UP000319931">
    <property type="component" value="Unassembled WGS sequence"/>
</dbReference>
<comment type="catalytic activity">
    <reaction evidence="1">
        <text>ATP + protein L-histidine = ADP + protein N-phospho-L-histidine.</text>
        <dbReference type="EC" id="2.7.13.3"/>
    </reaction>
</comment>
<dbReference type="Gene3D" id="3.30.565.10">
    <property type="entry name" value="Histidine kinase-like ATPase, C-terminal domain"/>
    <property type="match status" value="1"/>
</dbReference>
<dbReference type="PRINTS" id="PR00344">
    <property type="entry name" value="BCTRLSENSOR"/>
</dbReference>
<organism evidence="4 5">
    <name type="scientific">Sphingomonas glacialis</name>
    <dbReference type="NCBI Taxonomy" id="658225"/>
    <lineage>
        <taxon>Bacteria</taxon>
        <taxon>Pseudomonadati</taxon>
        <taxon>Pseudomonadota</taxon>
        <taxon>Alphaproteobacteria</taxon>
        <taxon>Sphingomonadales</taxon>
        <taxon>Sphingomonadaceae</taxon>
        <taxon>Sphingomonas</taxon>
    </lineage>
</organism>
<evidence type="ECO:0000313" key="4">
    <source>
        <dbReference type="EMBL" id="TPG52080.1"/>
    </source>
</evidence>
<keyword evidence="5" id="KW-1185">Reference proteome</keyword>
<dbReference type="InterPro" id="IPR003594">
    <property type="entry name" value="HATPase_dom"/>
</dbReference>
<dbReference type="PANTHER" id="PTHR43065:SF42">
    <property type="entry name" value="TWO-COMPONENT SENSOR PPRA"/>
    <property type="match status" value="1"/>
</dbReference>
<dbReference type="Pfam" id="PF02518">
    <property type="entry name" value="HATPase_c"/>
    <property type="match status" value="1"/>
</dbReference>
<gene>
    <name evidence="4" type="ORF">EAH76_15300</name>
</gene>
<dbReference type="AlphaFoldDB" id="A0A502FRS2"/>
<accession>A0A502FRS2</accession>
<dbReference type="InterPro" id="IPR004358">
    <property type="entry name" value="Sig_transdc_His_kin-like_C"/>
</dbReference>
<evidence type="ECO:0000256" key="1">
    <source>
        <dbReference type="ARBA" id="ARBA00000085"/>
    </source>
</evidence>
<dbReference type="PROSITE" id="PS50109">
    <property type="entry name" value="HIS_KIN"/>
    <property type="match status" value="1"/>
</dbReference>
<dbReference type="SUPFAM" id="SSF55874">
    <property type="entry name" value="ATPase domain of HSP90 chaperone/DNA topoisomerase II/histidine kinase"/>
    <property type="match status" value="1"/>
</dbReference>
<name>A0A502FRS2_9SPHN</name>